<proteinExistence type="predicted"/>
<organism evidence="2 3">
    <name type="scientific">Dendrothele bispora (strain CBS 962.96)</name>
    <dbReference type="NCBI Taxonomy" id="1314807"/>
    <lineage>
        <taxon>Eukaryota</taxon>
        <taxon>Fungi</taxon>
        <taxon>Dikarya</taxon>
        <taxon>Basidiomycota</taxon>
        <taxon>Agaricomycotina</taxon>
        <taxon>Agaricomycetes</taxon>
        <taxon>Agaricomycetidae</taxon>
        <taxon>Agaricales</taxon>
        <taxon>Agaricales incertae sedis</taxon>
        <taxon>Dendrothele</taxon>
    </lineage>
</organism>
<gene>
    <name evidence="2" type="ORF">K435DRAFT_416872</name>
</gene>
<sequence length="613" mass="69523">MSERSSTTIALCDECSSGVPEYHDCDADFILDQLRSYHSPSQAEIRQLLLDIDSSEHAINRYSEEITKLQKCIEALQTQKARATRAKEHRQALLAPINRLPVEILEDIFTLVCCGEDTTWYSEDCPFFVFPFTLDIAHTCTAWRNLALSKGELWSSIDLLFHPDHIPRDPTKPLKLLASYLPYSKSAPLTISVRAYPGQVTQTDSELFYHMVKRILEVLLQYAERWKSVDLTLDTKLFSHLKSPAEFVDSLAGVVSVPLSLPLLDSLTLDWENTSDDDLSDNWSSLGNVFINAVIHRLSIPYYNPKAQLFLPFSRLTTLHIREVDQSNLLLALRTCPLLEHLHVQKYQMLRLHSDNSPAGADSVVACCPKLISLRLEVSVPEREESGSLDLFSYLEVPTLQELTVHQNTKLGKFFWSKDAFRSMISRSSCHLCTISVHGIVFSLDDIQDLIHLSPTLRRLDLHESFHGTNESLIPPILRALTLPTADIAEGQIPSSDSTIKQTKCHAHLPELEYLHLSSPLLGVYSDHTRLIDTVYTMFKSRARVDDSQTIPSALQPSSVSEVGTTRKKPFFKDFELWCGHLDELKTDEKSTTNVELKPSYRRLLVDYKCGRK</sequence>
<name>A0A4S8MV14_DENBC</name>
<dbReference type="SUPFAM" id="SSF52047">
    <property type="entry name" value="RNI-like"/>
    <property type="match status" value="1"/>
</dbReference>
<feature type="coiled-coil region" evidence="1">
    <location>
        <begin position="45"/>
        <end position="86"/>
    </location>
</feature>
<evidence type="ECO:0000313" key="3">
    <source>
        <dbReference type="Proteomes" id="UP000297245"/>
    </source>
</evidence>
<dbReference type="Gene3D" id="3.80.10.10">
    <property type="entry name" value="Ribonuclease Inhibitor"/>
    <property type="match status" value="1"/>
</dbReference>
<evidence type="ECO:0000256" key="1">
    <source>
        <dbReference type="SAM" id="Coils"/>
    </source>
</evidence>
<reference evidence="2 3" key="1">
    <citation type="journal article" date="2019" name="Nat. Ecol. Evol.">
        <title>Megaphylogeny resolves global patterns of mushroom evolution.</title>
        <authorList>
            <person name="Varga T."/>
            <person name="Krizsan K."/>
            <person name="Foldi C."/>
            <person name="Dima B."/>
            <person name="Sanchez-Garcia M."/>
            <person name="Sanchez-Ramirez S."/>
            <person name="Szollosi G.J."/>
            <person name="Szarkandi J.G."/>
            <person name="Papp V."/>
            <person name="Albert L."/>
            <person name="Andreopoulos W."/>
            <person name="Angelini C."/>
            <person name="Antonin V."/>
            <person name="Barry K.W."/>
            <person name="Bougher N.L."/>
            <person name="Buchanan P."/>
            <person name="Buyck B."/>
            <person name="Bense V."/>
            <person name="Catcheside P."/>
            <person name="Chovatia M."/>
            <person name="Cooper J."/>
            <person name="Damon W."/>
            <person name="Desjardin D."/>
            <person name="Finy P."/>
            <person name="Geml J."/>
            <person name="Haridas S."/>
            <person name="Hughes K."/>
            <person name="Justo A."/>
            <person name="Karasinski D."/>
            <person name="Kautmanova I."/>
            <person name="Kiss B."/>
            <person name="Kocsube S."/>
            <person name="Kotiranta H."/>
            <person name="LaButti K.M."/>
            <person name="Lechner B.E."/>
            <person name="Liimatainen K."/>
            <person name="Lipzen A."/>
            <person name="Lukacs Z."/>
            <person name="Mihaltcheva S."/>
            <person name="Morgado L.N."/>
            <person name="Niskanen T."/>
            <person name="Noordeloos M.E."/>
            <person name="Ohm R.A."/>
            <person name="Ortiz-Santana B."/>
            <person name="Ovrebo C."/>
            <person name="Racz N."/>
            <person name="Riley R."/>
            <person name="Savchenko A."/>
            <person name="Shiryaev A."/>
            <person name="Soop K."/>
            <person name="Spirin V."/>
            <person name="Szebenyi C."/>
            <person name="Tomsovsky M."/>
            <person name="Tulloss R.E."/>
            <person name="Uehling J."/>
            <person name="Grigoriev I.V."/>
            <person name="Vagvolgyi C."/>
            <person name="Papp T."/>
            <person name="Martin F.M."/>
            <person name="Miettinen O."/>
            <person name="Hibbett D.S."/>
            <person name="Nagy L.G."/>
        </authorList>
    </citation>
    <scope>NUCLEOTIDE SEQUENCE [LARGE SCALE GENOMIC DNA]</scope>
    <source>
        <strain evidence="2 3">CBS 962.96</strain>
    </source>
</reference>
<dbReference type="AlphaFoldDB" id="A0A4S8MV14"/>
<keyword evidence="3" id="KW-1185">Reference proteome</keyword>
<keyword evidence="1" id="KW-0175">Coiled coil</keyword>
<dbReference type="EMBL" id="ML179040">
    <property type="protein sequence ID" value="THV06912.1"/>
    <property type="molecule type" value="Genomic_DNA"/>
</dbReference>
<dbReference type="Gene3D" id="1.20.1280.50">
    <property type="match status" value="1"/>
</dbReference>
<evidence type="ECO:0000313" key="2">
    <source>
        <dbReference type="EMBL" id="THV06912.1"/>
    </source>
</evidence>
<dbReference type="InterPro" id="IPR032675">
    <property type="entry name" value="LRR_dom_sf"/>
</dbReference>
<protein>
    <submittedName>
        <fullName evidence="2">Uncharacterized protein</fullName>
    </submittedName>
</protein>
<accession>A0A4S8MV14</accession>
<dbReference type="OrthoDB" id="3365698at2759"/>
<dbReference type="Proteomes" id="UP000297245">
    <property type="component" value="Unassembled WGS sequence"/>
</dbReference>